<dbReference type="InterPro" id="IPR038187">
    <property type="entry name" value="NAC_A/B_dom_sf"/>
</dbReference>
<evidence type="ECO:0000313" key="5">
    <source>
        <dbReference type="Proteomes" id="UP000823046"/>
    </source>
</evidence>
<evidence type="ECO:0000256" key="2">
    <source>
        <dbReference type="RuleBase" id="RU361272"/>
    </source>
</evidence>
<dbReference type="InterPro" id="IPR039370">
    <property type="entry name" value="BTF3"/>
</dbReference>
<sequence>MDIPADIAAARARLKERMAVTGHQIGGKGTARRKVKKQVHKNAAGDERKAQQILKRIGTSNLADIEEVRMMKSDGKTLYFEKPKVQASPSANTYVVNGSWEERESELPGLMQELAARGYPVGSPQLNALLRQHMPEDMKVDGNLPWEGIKNDGDDVPDVVGNFEDVADEE</sequence>
<reference evidence="4 5" key="1">
    <citation type="journal article" date="2020" name="bioRxiv">
        <title>Metabolic contributions of an alphaproteobacterial endosymbiont in the apicomplexan Cardiosporidium cionae.</title>
        <authorList>
            <person name="Hunter E.S."/>
            <person name="Paight C.J."/>
            <person name="Lane C.E."/>
        </authorList>
    </citation>
    <scope>NUCLEOTIDE SEQUENCE [LARGE SCALE GENOMIC DNA]</scope>
    <source>
        <strain evidence="4">ESH_2018</strain>
    </source>
</reference>
<dbReference type="CDD" id="cd22055">
    <property type="entry name" value="NAC_BTF3"/>
    <property type="match status" value="1"/>
</dbReference>
<dbReference type="Pfam" id="PF01849">
    <property type="entry name" value="NAC"/>
    <property type="match status" value="1"/>
</dbReference>
<dbReference type="Proteomes" id="UP000823046">
    <property type="component" value="Unassembled WGS sequence"/>
</dbReference>
<dbReference type="PROSITE" id="PS51151">
    <property type="entry name" value="NAC_AB"/>
    <property type="match status" value="1"/>
</dbReference>
<organism evidence="4 5">
    <name type="scientific">Cardiosporidium cionae</name>
    <dbReference type="NCBI Taxonomy" id="476202"/>
    <lineage>
        <taxon>Eukaryota</taxon>
        <taxon>Sar</taxon>
        <taxon>Alveolata</taxon>
        <taxon>Apicomplexa</taxon>
        <taxon>Aconoidasida</taxon>
        <taxon>Nephromycida</taxon>
        <taxon>Cardiosporidium</taxon>
    </lineage>
</organism>
<comment type="subunit">
    <text evidence="2">Part of the nascent polypeptide-associated complex (NAC).</text>
</comment>
<gene>
    <name evidence="4" type="ORF">IE077_001462</name>
</gene>
<evidence type="ECO:0000259" key="3">
    <source>
        <dbReference type="PROSITE" id="PS51151"/>
    </source>
</evidence>
<dbReference type="InterPro" id="IPR002715">
    <property type="entry name" value="Nas_poly-pep-assoc_cplx_dom"/>
</dbReference>
<keyword evidence="2" id="KW-0804">Transcription</keyword>
<dbReference type="Gene3D" id="2.20.70.30">
    <property type="entry name" value="Nascent polypeptide-associated complex domain"/>
    <property type="match status" value="1"/>
</dbReference>
<keyword evidence="2" id="KW-0805">Transcription regulation</keyword>
<dbReference type="PANTHER" id="PTHR10351">
    <property type="entry name" value="TRANSCRIPTION FACTOR BTF3 FAMILY MEMBER"/>
    <property type="match status" value="1"/>
</dbReference>
<protein>
    <recommendedName>
        <fullName evidence="2">Nascent polypeptide-associated complex subunit beta</fullName>
    </recommendedName>
</protein>
<accession>A0ABQ7JCU8</accession>
<feature type="domain" description="NAC-A/B" evidence="3">
    <location>
        <begin position="44"/>
        <end position="109"/>
    </location>
</feature>
<evidence type="ECO:0000256" key="1">
    <source>
        <dbReference type="ARBA" id="ARBA00005296"/>
    </source>
</evidence>
<dbReference type="SMART" id="SM01407">
    <property type="entry name" value="NAC"/>
    <property type="match status" value="1"/>
</dbReference>
<proteinExistence type="inferred from homology"/>
<dbReference type="EMBL" id="JADAQX010000118">
    <property type="protein sequence ID" value="KAF8821847.1"/>
    <property type="molecule type" value="Genomic_DNA"/>
</dbReference>
<comment type="similarity">
    <text evidence="1 2">Belongs to the NAC-beta family.</text>
</comment>
<evidence type="ECO:0000313" key="4">
    <source>
        <dbReference type="EMBL" id="KAF8821847.1"/>
    </source>
</evidence>
<name>A0ABQ7JCU8_9APIC</name>
<keyword evidence="5" id="KW-1185">Reference proteome</keyword>
<comment type="caution">
    <text evidence="4">The sequence shown here is derived from an EMBL/GenBank/DDBJ whole genome shotgun (WGS) entry which is preliminary data.</text>
</comment>